<evidence type="ECO:0000313" key="1">
    <source>
        <dbReference type="EMBL" id="NHZ43842.1"/>
    </source>
</evidence>
<dbReference type="EMBL" id="VVIW01000024">
    <property type="protein sequence ID" value="NHZ43842.1"/>
    <property type="molecule type" value="Genomic_DNA"/>
</dbReference>
<comment type="caution">
    <text evidence="1">The sequence shown here is derived from an EMBL/GenBank/DDBJ whole genome shotgun (WGS) entry which is preliminary data.</text>
</comment>
<name>A0ABX0MA10_9BURK</name>
<gene>
    <name evidence="1" type="ORF">F1609_27285</name>
</gene>
<proteinExistence type="predicted"/>
<accession>A0ABX0MA10</accession>
<evidence type="ECO:0000313" key="2">
    <source>
        <dbReference type="Proteomes" id="UP000819052"/>
    </source>
</evidence>
<sequence length="123" mass="13752">MFQSQSLASEYELQKGLLEKFHRRKGIDIFVSSCKVLQRAGESAFTMCTWTEGVSSLLPKTDVVVRVRLDGSGKLRESLLLEWGELADKTGALTLLDATYPPRYRTGEFPSQALRETLTPIAL</sequence>
<reference evidence="1 2" key="1">
    <citation type="submission" date="2019-09" db="EMBL/GenBank/DDBJ databases">
        <title>Taxonomy of Antarctic Massilia spp.: description of Massilia rubra sp. nov., Massilia aquatica sp. nov., Massilia mucilaginosa sp. nov., Massilia frigida sp. nov. isolated from streams, lakes and regoliths.</title>
        <authorList>
            <person name="Holochova P."/>
            <person name="Sedlacek I."/>
            <person name="Kralova S."/>
            <person name="Maslanova I."/>
            <person name="Busse H.-J."/>
            <person name="Stankova E."/>
            <person name="Vrbovska V."/>
            <person name="Kovarovic V."/>
            <person name="Bartak M."/>
            <person name="Svec P."/>
            <person name="Pantucek R."/>
        </authorList>
    </citation>
    <scope>NUCLEOTIDE SEQUENCE [LARGE SCALE GENOMIC DNA]</scope>
    <source>
        <strain evidence="1 2">CCM 8693</strain>
    </source>
</reference>
<dbReference type="RefSeq" id="WP_167079991.1">
    <property type="nucleotide sequence ID" value="NZ_VVIW01000024.1"/>
</dbReference>
<dbReference type="Proteomes" id="UP000819052">
    <property type="component" value="Unassembled WGS sequence"/>
</dbReference>
<keyword evidence="2" id="KW-1185">Reference proteome</keyword>
<protein>
    <submittedName>
        <fullName evidence="1">Uncharacterized protein</fullName>
    </submittedName>
</protein>
<organism evidence="1 2">
    <name type="scientific">Massilia aquatica</name>
    <dbReference type="NCBI Taxonomy" id="2609000"/>
    <lineage>
        <taxon>Bacteria</taxon>
        <taxon>Pseudomonadati</taxon>
        <taxon>Pseudomonadota</taxon>
        <taxon>Betaproteobacteria</taxon>
        <taxon>Burkholderiales</taxon>
        <taxon>Oxalobacteraceae</taxon>
        <taxon>Telluria group</taxon>
        <taxon>Massilia</taxon>
    </lineage>
</organism>